<dbReference type="Gene3D" id="2.30.110.10">
    <property type="entry name" value="Electron Transport, Fmn-binding Protein, Chain A"/>
    <property type="match status" value="1"/>
</dbReference>
<reference evidence="3 4" key="2">
    <citation type="submission" date="2020-03" db="EMBL/GenBank/DDBJ databases">
        <title>Kangsaoukella pontilimi gen. nov., sp. nov., a new member of the family Rhodobacteraceae isolated from a tidal mudflat.</title>
        <authorList>
            <person name="Kim I.S."/>
        </authorList>
    </citation>
    <scope>NUCLEOTIDE SEQUENCE [LARGE SCALE GENOMIC DNA]</scope>
    <source>
        <strain evidence="3 4">GH1-50</strain>
    </source>
</reference>
<keyword evidence="1" id="KW-0560">Oxidoreductase</keyword>
<dbReference type="InterPro" id="IPR012349">
    <property type="entry name" value="Split_barrel_FMN-bd"/>
</dbReference>
<proteinExistence type="predicted"/>
<dbReference type="GO" id="GO:0070967">
    <property type="term" value="F:coenzyme F420 binding"/>
    <property type="evidence" value="ECO:0007669"/>
    <property type="project" value="TreeGrafter"/>
</dbReference>
<dbReference type="PANTHER" id="PTHR35176">
    <property type="entry name" value="HEME OXYGENASE HI_0854-RELATED"/>
    <property type="match status" value="1"/>
</dbReference>
<evidence type="ECO:0000259" key="2">
    <source>
        <dbReference type="Pfam" id="PF01243"/>
    </source>
</evidence>
<comment type="caution">
    <text evidence="3">The sequence shown here is derived from an EMBL/GenBank/DDBJ whole genome shotgun (WGS) entry which is preliminary data.</text>
</comment>
<gene>
    <name evidence="3" type="ORF">GQ651_14790</name>
</gene>
<protein>
    <submittedName>
        <fullName evidence="3">Pyridoxamine 5-phosphate oxidase</fullName>
    </submittedName>
</protein>
<dbReference type="GO" id="GO:0005829">
    <property type="term" value="C:cytosol"/>
    <property type="evidence" value="ECO:0007669"/>
    <property type="project" value="TreeGrafter"/>
</dbReference>
<dbReference type="GO" id="GO:0016627">
    <property type="term" value="F:oxidoreductase activity, acting on the CH-CH group of donors"/>
    <property type="evidence" value="ECO:0007669"/>
    <property type="project" value="TreeGrafter"/>
</dbReference>
<dbReference type="EMBL" id="WUPT01000002">
    <property type="protein sequence ID" value="MXQ09112.1"/>
    <property type="molecule type" value="Genomic_DNA"/>
</dbReference>
<dbReference type="RefSeq" id="WP_160764970.1">
    <property type="nucleotide sequence ID" value="NZ_WUPT01000002.1"/>
</dbReference>
<dbReference type="SUPFAM" id="SSF50475">
    <property type="entry name" value="FMN-binding split barrel"/>
    <property type="match status" value="1"/>
</dbReference>
<dbReference type="InterPro" id="IPR011576">
    <property type="entry name" value="Pyridox_Oxase_N"/>
</dbReference>
<evidence type="ECO:0000256" key="1">
    <source>
        <dbReference type="ARBA" id="ARBA00023002"/>
    </source>
</evidence>
<reference evidence="3 4" key="1">
    <citation type="submission" date="2019-12" db="EMBL/GenBank/DDBJ databases">
        <authorList>
            <person name="Lee S.D."/>
        </authorList>
    </citation>
    <scope>NUCLEOTIDE SEQUENCE [LARGE SCALE GENOMIC DNA]</scope>
    <source>
        <strain evidence="3 4">GH1-50</strain>
    </source>
</reference>
<dbReference type="AlphaFoldDB" id="A0A7C9MFU5"/>
<evidence type="ECO:0000313" key="3">
    <source>
        <dbReference type="EMBL" id="MXQ09112.1"/>
    </source>
</evidence>
<name>A0A7C9MFU5_9RHOB</name>
<accession>A0A7C9MFU5</accession>
<keyword evidence="4" id="KW-1185">Reference proteome</keyword>
<evidence type="ECO:0000313" key="4">
    <source>
        <dbReference type="Proteomes" id="UP000480350"/>
    </source>
</evidence>
<organism evidence="3 4">
    <name type="scientific">Kangsaoukella pontilimi</name>
    <dbReference type="NCBI Taxonomy" id="2691042"/>
    <lineage>
        <taxon>Bacteria</taxon>
        <taxon>Pseudomonadati</taxon>
        <taxon>Pseudomonadota</taxon>
        <taxon>Alphaproteobacteria</taxon>
        <taxon>Rhodobacterales</taxon>
        <taxon>Paracoccaceae</taxon>
        <taxon>Kangsaoukella</taxon>
    </lineage>
</organism>
<dbReference type="Pfam" id="PF01243">
    <property type="entry name" value="PNPOx_N"/>
    <property type="match status" value="1"/>
</dbReference>
<sequence>MTKKDPIRPTDDEARALARRLLTEARHGALATLRDGQPHVTRVALAIDGADLLTLVSDLAPHTAAIRNHPQVSILLGEPGRGDPLAHPRMTVMATAEFADKQSLKDTYLKGHPKAALYVDFADFHIVRLKVTAAELNGGFGKAYRLTKEELNI</sequence>
<dbReference type="PIRSF" id="PIRSF004633">
    <property type="entry name" value="UCP_PLP_oxd"/>
    <property type="match status" value="1"/>
</dbReference>
<dbReference type="InterPro" id="IPR052019">
    <property type="entry name" value="F420H2_bilvrd_red/Heme_oxyg"/>
</dbReference>
<dbReference type="Proteomes" id="UP000480350">
    <property type="component" value="Unassembled WGS sequence"/>
</dbReference>
<feature type="domain" description="Pyridoxamine 5'-phosphate oxidase N-terminal" evidence="2">
    <location>
        <begin position="18"/>
        <end position="135"/>
    </location>
</feature>
<dbReference type="InterPro" id="IPR014419">
    <property type="entry name" value="HutZ"/>
</dbReference>
<dbReference type="PANTHER" id="PTHR35176:SF6">
    <property type="entry name" value="HEME OXYGENASE HI_0854-RELATED"/>
    <property type="match status" value="1"/>
</dbReference>